<evidence type="ECO:0000256" key="4">
    <source>
        <dbReference type="ARBA" id="ARBA00022676"/>
    </source>
</evidence>
<keyword evidence="9" id="KW-0325">Glycoprotein</keyword>
<feature type="transmembrane region" description="Helical" evidence="12">
    <location>
        <begin position="1033"/>
        <end position="1055"/>
    </location>
</feature>
<name>A0AA39IWG3_9AGAR</name>
<dbReference type="InterPro" id="IPR004835">
    <property type="entry name" value="Chitin_synth"/>
</dbReference>
<feature type="domain" description="Chitin synthase 4-like" evidence="13">
    <location>
        <begin position="383"/>
        <end position="463"/>
    </location>
</feature>
<evidence type="ECO:0000256" key="11">
    <source>
        <dbReference type="SAM" id="MobiDB-lite"/>
    </source>
</evidence>
<keyword evidence="15" id="KW-1185">Reference proteome</keyword>
<dbReference type="PANTHER" id="PTHR22914:SF16">
    <property type="entry name" value="CHITIN SYNTHASE 3"/>
    <property type="match status" value="1"/>
</dbReference>
<feature type="transmembrane region" description="Helical" evidence="12">
    <location>
        <begin position="1076"/>
        <end position="1100"/>
    </location>
</feature>
<feature type="compositionally biased region" description="Polar residues" evidence="11">
    <location>
        <begin position="17"/>
        <end position="26"/>
    </location>
</feature>
<dbReference type="PANTHER" id="PTHR22914">
    <property type="entry name" value="CHITIN SYNTHASE"/>
    <property type="match status" value="1"/>
</dbReference>
<comment type="caution">
    <text evidence="14">The sequence shown here is derived from an EMBL/GenBank/DDBJ whole genome shotgun (WGS) entry which is preliminary data.</text>
</comment>
<keyword evidence="4" id="KW-0328">Glycosyltransferase</keyword>
<comment type="subcellular location">
    <subcellularLocation>
        <location evidence="1">Cell membrane</location>
        <topology evidence="1">Multi-pass membrane protein</topology>
    </subcellularLocation>
</comment>
<dbReference type="Pfam" id="PF22997">
    <property type="entry name" value="CHS4"/>
    <property type="match status" value="1"/>
</dbReference>
<evidence type="ECO:0000256" key="1">
    <source>
        <dbReference type="ARBA" id="ARBA00004651"/>
    </source>
</evidence>
<protein>
    <recommendedName>
        <fullName evidence="2">chitin synthase</fullName>
        <ecNumber evidence="2">2.4.1.16</ecNumber>
    </recommendedName>
</protein>
<dbReference type="CDD" id="cd04190">
    <property type="entry name" value="Chitin_synth_C"/>
    <property type="match status" value="1"/>
</dbReference>
<organism evidence="14 15">
    <name type="scientific">Armillaria borealis</name>
    <dbReference type="NCBI Taxonomy" id="47425"/>
    <lineage>
        <taxon>Eukaryota</taxon>
        <taxon>Fungi</taxon>
        <taxon>Dikarya</taxon>
        <taxon>Basidiomycota</taxon>
        <taxon>Agaricomycotina</taxon>
        <taxon>Agaricomycetes</taxon>
        <taxon>Agaricomycetidae</taxon>
        <taxon>Agaricales</taxon>
        <taxon>Marasmiineae</taxon>
        <taxon>Physalacriaceae</taxon>
        <taxon>Armillaria</taxon>
    </lineage>
</organism>
<dbReference type="Pfam" id="PF03142">
    <property type="entry name" value="Chitin_synth_2"/>
    <property type="match status" value="1"/>
</dbReference>
<feature type="region of interest" description="Disordered" evidence="11">
    <location>
        <begin position="168"/>
        <end position="189"/>
    </location>
</feature>
<feature type="compositionally biased region" description="Basic and acidic residues" evidence="11">
    <location>
        <begin position="1303"/>
        <end position="1318"/>
    </location>
</feature>
<dbReference type="EMBL" id="JAUEPT010000123">
    <property type="protein sequence ID" value="KAK0431100.1"/>
    <property type="molecule type" value="Genomic_DNA"/>
</dbReference>
<dbReference type="EC" id="2.4.1.16" evidence="2"/>
<accession>A0AA39IWG3</accession>
<dbReference type="GO" id="GO:0030428">
    <property type="term" value="C:cell septum"/>
    <property type="evidence" value="ECO:0007669"/>
    <property type="project" value="TreeGrafter"/>
</dbReference>
<evidence type="ECO:0000256" key="9">
    <source>
        <dbReference type="ARBA" id="ARBA00023180"/>
    </source>
</evidence>
<feature type="compositionally biased region" description="Polar residues" evidence="11">
    <location>
        <begin position="1231"/>
        <end position="1250"/>
    </location>
</feature>
<evidence type="ECO:0000256" key="2">
    <source>
        <dbReference type="ARBA" id="ARBA00012543"/>
    </source>
</evidence>
<evidence type="ECO:0000256" key="8">
    <source>
        <dbReference type="ARBA" id="ARBA00023136"/>
    </source>
</evidence>
<feature type="compositionally biased region" description="Polar residues" evidence="11">
    <location>
        <begin position="1274"/>
        <end position="1301"/>
    </location>
</feature>
<evidence type="ECO:0000259" key="13">
    <source>
        <dbReference type="Pfam" id="PF22997"/>
    </source>
</evidence>
<keyword evidence="7 12" id="KW-1133">Transmembrane helix</keyword>
<feature type="region of interest" description="Disordered" evidence="11">
    <location>
        <begin position="1206"/>
        <end position="1369"/>
    </location>
</feature>
<evidence type="ECO:0000256" key="12">
    <source>
        <dbReference type="SAM" id="Phobius"/>
    </source>
</evidence>
<evidence type="ECO:0000313" key="14">
    <source>
        <dbReference type="EMBL" id="KAK0431100.1"/>
    </source>
</evidence>
<sequence length="1369" mass="152901">MEFPTQRRPPRSARPGQHNSQDQPQRPQFLPSEGSRGNVSFQNVEQGDRHGPLDQQRQRTIPSAYQNNQLSPDAESLDYGVDPARVGRKKSLVRPDREKIEPGHRQWHYRSHVAQLEEEGTGRLGVIPSTTGNYPQANLRRGKSILGRDEDVHESGLSLFKRGTTLRRKRQVTSPSQSPMLPQEKKKSGCLGDFAPGPKGPWMVYCYLLTCYIPTFLMRGCGLRSAEQQRAWREKMGLISIIMILMAGVGYLTFGFTESVCGTPANRYHGGAIGDSFIGKGSITIHGYDYDVSKFKHPAGLAGNDASFLFQVTNEKCLGIITKASSSSITGSGNTLDWYFPCNIFNQDGSSGVNLTAYETSTQCHANSTARSQFKSLSPQGQVYFTWADVRSTSRNLAVYEQSVLDLNLLNWLSGAQVQYPSLFNEMKTANGTYNGRDLTMMFMRTKQDDIGHCLQDLVTVGFIDTNTIGCVASDVVLYLSLIFIVGVVAIRFGMAVLFQWFFSWRLGNFPRETYEQRMQRSQEIENWTNDIYRAAPSEYRPNVSKHGLRGNKKGFLPSTSRFTPAENTLKGGGRPTTAYGMLDSSSASNYKRSVYAPSVKGFGKSQPDPPSYRQSKSVVSLGDRGTFVESPCPFPLHNVVPQPPHDYEPFNFPLAHTICLVTAYSESVEGLRTTLDSLATTDYPNSHKLILVIADGMVKGDGNDKTTPEICLSMMKELVISADDVEPHSYVAIADGHKKHNMAKVYAGFYDYDDATIERSKQQRVPMVLVAKCGNPLEANEAKPGNRGKRDSQIVLMGFMQKVMFDERMTTFEYEFFNSIWRVTGVSPDRYELVLCVDADTKVFPDSLTRMVSCMVCDEEIMGLCGETKIANKAETFVTMMQVFEYYISHHLTKAFESMFGGVTCLPGCFSMYRIKAPKGDSGYWVPILANPDIVEHYSENVVDTLHKKNLLLLGEDRYLTTLMLKTFPKRKNMFCPQAVCKTVVPDTFRILLSQRRRWINSTIHNLFELVLVRDLCGTFCFSMQFVVGMELAGTLVLPAAIAFTLYLIIVSIIPGGTNTTIPLILLAISRKVAYIGWMLVYLLSLPVWNGILPAYAFWHFDDFSWGQTRKVAGDKSGAHGDKEGEFDSTHIVMKRWAEFERERRWKSEVCLMFSSARSNRYSLASNSDTFHPPSAAYDASTRHDSNTLLMLPAPLAVNRAPMSSASSVGMSRDSEDNLYSDMGVHNPVDQYSDSYESSNNTSTGINTKRYTTPPPPPPESRYESPVPRQAMQGMNNRSNTSSVEGSNGNPFYTQATSPISYDDHYSPVEVRPERRGPVPGPEGVRRVARPVGRRPSSQAPQNRYSRNSTVFSLPPGAAAPQHNYGNN</sequence>
<dbReference type="GO" id="GO:0004100">
    <property type="term" value="F:chitin synthase activity"/>
    <property type="evidence" value="ECO:0007669"/>
    <property type="project" value="UniProtKB-EC"/>
</dbReference>
<feature type="compositionally biased region" description="Polar residues" evidence="11">
    <location>
        <begin position="1338"/>
        <end position="1353"/>
    </location>
</feature>
<feature type="compositionally biased region" description="Polar residues" evidence="11">
    <location>
        <begin position="35"/>
        <end position="45"/>
    </location>
</feature>
<feature type="transmembrane region" description="Helical" evidence="12">
    <location>
        <begin position="200"/>
        <end position="217"/>
    </location>
</feature>
<keyword evidence="5" id="KW-0808">Transferase</keyword>
<evidence type="ECO:0000256" key="7">
    <source>
        <dbReference type="ARBA" id="ARBA00022989"/>
    </source>
</evidence>
<dbReference type="GO" id="GO:0005886">
    <property type="term" value="C:plasma membrane"/>
    <property type="evidence" value="ECO:0007669"/>
    <property type="project" value="UniProtKB-SubCell"/>
</dbReference>
<evidence type="ECO:0000256" key="6">
    <source>
        <dbReference type="ARBA" id="ARBA00022692"/>
    </source>
</evidence>
<reference evidence="14" key="1">
    <citation type="submission" date="2023-06" db="EMBL/GenBank/DDBJ databases">
        <authorList>
            <consortium name="Lawrence Berkeley National Laboratory"/>
            <person name="Ahrendt S."/>
            <person name="Sahu N."/>
            <person name="Indic B."/>
            <person name="Wong-Bajracharya J."/>
            <person name="Merenyi Z."/>
            <person name="Ke H.-M."/>
            <person name="Monk M."/>
            <person name="Kocsube S."/>
            <person name="Drula E."/>
            <person name="Lipzen A."/>
            <person name="Balint B."/>
            <person name="Henrissat B."/>
            <person name="Andreopoulos B."/>
            <person name="Martin F.M."/>
            <person name="Harder C.B."/>
            <person name="Rigling D."/>
            <person name="Ford K.L."/>
            <person name="Foster G.D."/>
            <person name="Pangilinan J."/>
            <person name="Papanicolaou A."/>
            <person name="Barry K."/>
            <person name="LaButti K."/>
            <person name="Viragh M."/>
            <person name="Koriabine M."/>
            <person name="Yan M."/>
            <person name="Riley R."/>
            <person name="Champramary S."/>
            <person name="Plett K.L."/>
            <person name="Tsai I.J."/>
            <person name="Slot J."/>
            <person name="Sipos G."/>
            <person name="Plett J."/>
            <person name="Nagy L.G."/>
            <person name="Grigoriev I.V."/>
        </authorList>
    </citation>
    <scope>NUCLEOTIDE SEQUENCE</scope>
    <source>
        <strain evidence="14">FPL87.14</strain>
    </source>
</reference>
<evidence type="ECO:0000256" key="5">
    <source>
        <dbReference type="ARBA" id="ARBA00022679"/>
    </source>
</evidence>
<dbReference type="InterPro" id="IPR054295">
    <property type="entry name" value="CHS4-like_dom"/>
</dbReference>
<evidence type="ECO:0000313" key="15">
    <source>
        <dbReference type="Proteomes" id="UP001175226"/>
    </source>
</evidence>
<dbReference type="SUPFAM" id="SSF53448">
    <property type="entry name" value="Nucleotide-diphospho-sugar transferases"/>
    <property type="match status" value="1"/>
</dbReference>
<dbReference type="Proteomes" id="UP001175226">
    <property type="component" value="Unassembled WGS sequence"/>
</dbReference>
<feature type="compositionally biased region" description="Polar residues" evidence="11">
    <location>
        <begin position="58"/>
        <end position="71"/>
    </location>
</feature>
<dbReference type="GO" id="GO:0006031">
    <property type="term" value="P:chitin biosynthetic process"/>
    <property type="evidence" value="ECO:0007669"/>
    <property type="project" value="TreeGrafter"/>
</dbReference>
<keyword evidence="8 12" id="KW-0472">Membrane</keyword>
<feature type="transmembrane region" description="Helical" evidence="12">
    <location>
        <begin position="238"/>
        <end position="257"/>
    </location>
</feature>
<evidence type="ECO:0000256" key="10">
    <source>
        <dbReference type="ARBA" id="ARBA00048014"/>
    </source>
</evidence>
<feature type="region of interest" description="Disordered" evidence="11">
    <location>
        <begin position="1"/>
        <end position="81"/>
    </location>
</feature>
<evidence type="ECO:0000256" key="3">
    <source>
        <dbReference type="ARBA" id="ARBA00022475"/>
    </source>
</evidence>
<comment type="catalytic activity">
    <reaction evidence="10">
        <text>[(1-&gt;4)-N-acetyl-beta-D-glucosaminyl](n) + UDP-N-acetyl-alpha-D-glucosamine = [(1-&gt;4)-N-acetyl-beta-D-glucosaminyl](n+1) + UDP + H(+)</text>
        <dbReference type="Rhea" id="RHEA:16637"/>
        <dbReference type="Rhea" id="RHEA-COMP:9593"/>
        <dbReference type="Rhea" id="RHEA-COMP:9595"/>
        <dbReference type="ChEBI" id="CHEBI:15378"/>
        <dbReference type="ChEBI" id="CHEBI:17029"/>
        <dbReference type="ChEBI" id="CHEBI:57705"/>
        <dbReference type="ChEBI" id="CHEBI:58223"/>
        <dbReference type="EC" id="2.4.1.16"/>
    </reaction>
</comment>
<keyword evidence="3" id="KW-1003">Cell membrane</keyword>
<dbReference type="InterPro" id="IPR029044">
    <property type="entry name" value="Nucleotide-diphossugar_trans"/>
</dbReference>
<gene>
    <name evidence="14" type="ORF">EV421DRAFT_1855015</name>
</gene>
<keyword evidence="6 12" id="KW-0812">Transmembrane</keyword>
<proteinExistence type="predicted"/>